<sequence>MTTIIAFAFPGFLPNMLGWLCGALAIVGVFLFNRSRLRDHSHE</sequence>
<organism evidence="2 3">
    <name type="scientific">Nannocystis punicea</name>
    <dbReference type="NCBI Taxonomy" id="2995304"/>
    <lineage>
        <taxon>Bacteria</taxon>
        <taxon>Pseudomonadati</taxon>
        <taxon>Myxococcota</taxon>
        <taxon>Polyangia</taxon>
        <taxon>Nannocystales</taxon>
        <taxon>Nannocystaceae</taxon>
        <taxon>Nannocystis</taxon>
    </lineage>
</organism>
<evidence type="ECO:0008006" key="4">
    <source>
        <dbReference type="Google" id="ProtNLM"/>
    </source>
</evidence>
<evidence type="ECO:0000313" key="3">
    <source>
        <dbReference type="Proteomes" id="UP001164459"/>
    </source>
</evidence>
<keyword evidence="3" id="KW-1185">Reference proteome</keyword>
<dbReference type="Proteomes" id="UP001164459">
    <property type="component" value="Chromosome"/>
</dbReference>
<keyword evidence="1" id="KW-1133">Transmembrane helix</keyword>
<protein>
    <recommendedName>
        <fullName evidence="4">SPW repeat-containing protein</fullName>
    </recommendedName>
</protein>
<evidence type="ECO:0000313" key="2">
    <source>
        <dbReference type="EMBL" id="WAS89691.1"/>
    </source>
</evidence>
<evidence type="ECO:0000256" key="1">
    <source>
        <dbReference type="SAM" id="Phobius"/>
    </source>
</evidence>
<reference evidence="2" key="1">
    <citation type="submission" date="2022-11" db="EMBL/GenBank/DDBJ databases">
        <title>Minimal conservation of predation-associated metabolite biosynthetic gene clusters underscores biosynthetic potential of Myxococcota including descriptions for ten novel species: Archangium lansinium sp. nov., Myxococcus landrumus sp. nov., Nannocystis bai.</title>
        <authorList>
            <person name="Ahearne A."/>
            <person name="Stevens C."/>
            <person name="Dowd S."/>
        </authorList>
    </citation>
    <scope>NUCLEOTIDE SEQUENCE</scope>
    <source>
        <strain evidence="2">Fl3</strain>
    </source>
</reference>
<proteinExistence type="predicted"/>
<keyword evidence="1" id="KW-0812">Transmembrane</keyword>
<keyword evidence="1" id="KW-0472">Membrane</keyword>
<dbReference type="EMBL" id="CP114040">
    <property type="protein sequence ID" value="WAS89691.1"/>
    <property type="molecule type" value="Genomic_DNA"/>
</dbReference>
<accession>A0ABY7GRW0</accession>
<feature type="transmembrane region" description="Helical" evidence="1">
    <location>
        <begin position="12"/>
        <end position="32"/>
    </location>
</feature>
<name>A0ABY7GRW0_9BACT</name>
<gene>
    <name evidence="2" type="ORF">O0S08_26150</name>
</gene>
<dbReference type="RefSeq" id="WP_269032001.1">
    <property type="nucleotide sequence ID" value="NZ_CP114040.1"/>
</dbReference>